<evidence type="ECO:0000259" key="2">
    <source>
        <dbReference type="Pfam" id="PF13472"/>
    </source>
</evidence>
<dbReference type="Pfam" id="PF13472">
    <property type="entry name" value="Lipase_GDSL_2"/>
    <property type="match status" value="1"/>
</dbReference>
<name>A0A4Q7ZV63_9ACTN</name>
<dbReference type="InterPro" id="IPR013830">
    <property type="entry name" value="SGNH_hydro"/>
</dbReference>
<accession>A0A4Q7ZV63</accession>
<reference evidence="3 4" key="1">
    <citation type="submission" date="2019-02" db="EMBL/GenBank/DDBJ databases">
        <title>Sequencing the genomes of 1000 actinobacteria strains.</title>
        <authorList>
            <person name="Klenk H.-P."/>
        </authorList>
    </citation>
    <scope>NUCLEOTIDE SEQUENCE [LARGE SCALE GENOMIC DNA]</scope>
    <source>
        <strain evidence="3 4">DSM 45162</strain>
    </source>
</reference>
<feature type="chain" id="PRO_5039386144" evidence="1">
    <location>
        <begin position="29"/>
        <end position="363"/>
    </location>
</feature>
<organism evidence="3 4">
    <name type="scientific">Krasilnikovia cinnamomea</name>
    <dbReference type="NCBI Taxonomy" id="349313"/>
    <lineage>
        <taxon>Bacteria</taxon>
        <taxon>Bacillati</taxon>
        <taxon>Actinomycetota</taxon>
        <taxon>Actinomycetes</taxon>
        <taxon>Micromonosporales</taxon>
        <taxon>Micromonosporaceae</taxon>
        <taxon>Krasilnikovia</taxon>
    </lineage>
</organism>
<feature type="domain" description="SGNH hydrolase-type esterase" evidence="2">
    <location>
        <begin position="59"/>
        <end position="231"/>
    </location>
</feature>
<gene>
    <name evidence="3" type="ORF">EV385_6450</name>
</gene>
<dbReference type="EMBL" id="SHKY01000001">
    <property type="protein sequence ID" value="RZU54499.1"/>
    <property type="molecule type" value="Genomic_DNA"/>
</dbReference>
<dbReference type="Gene3D" id="3.40.50.1110">
    <property type="entry name" value="SGNH hydrolase"/>
    <property type="match status" value="1"/>
</dbReference>
<evidence type="ECO:0000256" key="1">
    <source>
        <dbReference type="SAM" id="SignalP"/>
    </source>
</evidence>
<keyword evidence="1" id="KW-0732">Signal</keyword>
<dbReference type="SUPFAM" id="SSF52266">
    <property type="entry name" value="SGNH hydrolase"/>
    <property type="match status" value="1"/>
</dbReference>
<dbReference type="InterPro" id="IPR051532">
    <property type="entry name" value="Ester_Hydrolysis_Enzymes"/>
</dbReference>
<dbReference type="PANTHER" id="PTHR30383:SF5">
    <property type="entry name" value="SGNH HYDROLASE-TYPE ESTERASE DOMAIN-CONTAINING PROTEIN"/>
    <property type="match status" value="1"/>
</dbReference>
<feature type="signal peptide" evidence="1">
    <location>
        <begin position="1"/>
        <end position="28"/>
    </location>
</feature>
<dbReference type="PROSITE" id="PS51318">
    <property type="entry name" value="TAT"/>
    <property type="match status" value="1"/>
</dbReference>
<dbReference type="AlphaFoldDB" id="A0A4Q7ZV63"/>
<dbReference type="InterPro" id="IPR006311">
    <property type="entry name" value="TAT_signal"/>
</dbReference>
<keyword evidence="4" id="KW-1185">Reference proteome</keyword>
<dbReference type="GO" id="GO:0004622">
    <property type="term" value="F:phosphatidylcholine lysophospholipase activity"/>
    <property type="evidence" value="ECO:0007669"/>
    <property type="project" value="TreeGrafter"/>
</dbReference>
<comment type="caution">
    <text evidence="3">The sequence shown here is derived from an EMBL/GenBank/DDBJ whole genome shotgun (WGS) entry which is preliminary data.</text>
</comment>
<dbReference type="InterPro" id="IPR036514">
    <property type="entry name" value="SGNH_hydro_sf"/>
</dbReference>
<proteinExistence type="predicted"/>
<dbReference type="CDD" id="cd01833">
    <property type="entry name" value="XynB_like"/>
    <property type="match status" value="1"/>
</dbReference>
<dbReference type="PANTHER" id="PTHR30383">
    <property type="entry name" value="THIOESTERASE 1/PROTEASE 1/LYSOPHOSPHOLIPASE L1"/>
    <property type="match status" value="1"/>
</dbReference>
<evidence type="ECO:0000313" key="3">
    <source>
        <dbReference type="EMBL" id="RZU54499.1"/>
    </source>
</evidence>
<dbReference type="Proteomes" id="UP000292564">
    <property type="component" value="Unassembled WGS sequence"/>
</dbReference>
<evidence type="ECO:0000313" key="4">
    <source>
        <dbReference type="Proteomes" id="UP000292564"/>
    </source>
</evidence>
<protein>
    <submittedName>
        <fullName evidence="3">Lysophospholipase L1-like esterase</fullName>
    </submittedName>
</protein>
<sequence length="363" mass="39303">MVMARRSPLRRVAVAGALAVCLATGAGAVPAASAAVTPSSSDGTQPGEVAAAPLRIMPLGDSITYGVGSLTVDSYREDLRRRLTAAGLSVDFVGSQASGRGADRDNEGHPGWTIQQIAAQADRWLATQRPDVVLLQIGTNDMVRKVDVAGAPARLSALIDQIRAARPSAEIFVARIPSARLAGYRTRIAAFNAAVPRVVAGKGARVHLVDQSSIGGIDLRDSVHPHDFGYAKMAFNWYRALRAVYGMAAPGWPEGTNPYRATRAYRCVLRVLPGGKGNRVGCAWTHLRPVRSTVHGVTRTTRVWQVRRSVVGKHRVVAVPAHYAYRTRRVKRADGTYVTRTVRVHVAATYATRTRRVTRWVTY</sequence>